<evidence type="ECO:0000256" key="7">
    <source>
        <dbReference type="ARBA" id="ARBA00022792"/>
    </source>
</evidence>
<feature type="transmembrane region" description="Helical" evidence="14">
    <location>
        <begin position="45"/>
        <end position="64"/>
    </location>
</feature>
<keyword evidence="4" id="KW-0050">Antiport</keyword>
<keyword evidence="8 14" id="KW-1133">Transmembrane helix</keyword>
<evidence type="ECO:0000256" key="14">
    <source>
        <dbReference type="RuleBase" id="RU368008"/>
    </source>
</evidence>
<accession>A0A914VZW5</accession>
<feature type="repeat" description="Solcar" evidence="12">
    <location>
        <begin position="81"/>
        <end position="168"/>
    </location>
</feature>
<comment type="similarity">
    <text evidence="2 13">Belongs to the mitochondrial carrier (TC 2.A.29) family.</text>
</comment>
<dbReference type="InterPro" id="IPR002113">
    <property type="entry name" value="ADT_euk_type"/>
</dbReference>
<keyword evidence="9" id="KW-0496">Mitochondrion</keyword>
<evidence type="ECO:0000256" key="11">
    <source>
        <dbReference type="ARBA" id="ARBA00024143"/>
    </source>
</evidence>
<keyword evidence="10 12" id="KW-0472">Membrane</keyword>
<dbReference type="Proteomes" id="UP000887566">
    <property type="component" value="Unplaced"/>
</dbReference>
<feature type="transmembrane region" description="Helical" evidence="14">
    <location>
        <begin position="84"/>
        <end position="104"/>
    </location>
</feature>
<dbReference type="Pfam" id="PF00153">
    <property type="entry name" value="Mito_carr"/>
    <property type="match status" value="2"/>
</dbReference>
<evidence type="ECO:0000256" key="5">
    <source>
        <dbReference type="ARBA" id="ARBA00022692"/>
    </source>
</evidence>
<evidence type="ECO:0000256" key="9">
    <source>
        <dbReference type="ARBA" id="ARBA00023128"/>
    </source>
</evidence>
<reference evidence="16" key="1">
    <citation type="submission" date="2022-11" db="UniProtKB">
        <authorList>
            <consortium name="WormBaseParasite"/>
        </authorList>
    </citation>
    <scope>IDENTIFICATION</scope>
</reference>
<evidence type="ECO:0000256" key="1">
    <source>
        <dbReference type="ARBA" id="ARBA00004448"/>
    </source>
</evidence>
<keyword evidence="3 13" id="KW-0813">Transport</keyword>
<name>A0A914VZW5_9BILA</name>
<feature type="repeat" description="Solcar" evidence="12">
    <location>
        <begin position="1"/>
        <end position="74"/>
    </location>
</feature>
<dbReference type="GO" id="GO:1990544">
    <property type="term" value="P:mitochondrial ATP transmembrane transport"/>
    <property type="evidence" value="ECO:0007669"/>
    <property type="project" value="InterPro"/>
</dbReference>
<evidence type="ECO:0000256" key="10">
    <source>
        <dbReference type="ARBA" id="ARBA00023136"/>
    </source>
</evidence>
<keyword evidence="6" id="KW-0677">Repeat</keyword>
<keyword evidence="7" id="KW-0999">Mitochondrion inner membrane</keyword>
<dbReference type="InterPro" id="IPR018108">
    <property type="entry name" value="MCP_transmembrane"/>
</dbReference>
<evidence type="ECO:0000256" key="4">
    <source>
        <dbReference type="ARBA" id="ARBA00022449"/>
    </source>
</evidence>
<dbReference type="PANTHER" id="PTHR45635:SF14">
    <property type="entry name" value="ADP_ATP TRANSLOCASE"/>
    <property type="match status" value="1"/>
</dbReference>
<proteinExistence type="inferred from homology"/>
<comment type="catalytic activity">
    <reaction evidence="11">
        <text>ADP(in) + ATP(out) = ADP(out) + ATP(in)</text>
        <dbReference type="Rhea" id="RHEA:34999"/>
        <dbReference type="ChEBI" id="CHEBI:30616"/>
        <dbReference type="ChEBI" id="CHEBI:456216"/>
    </reaction>
    <physiologicalReaction direction="left-to-right" evidence="11">
        <dbReference type="Rhea" id="RHEA:35000"/>
    </physiologicalReaction>
</comment>
<protein>
    <recommendedName>
        <fullName evidence="14">ADP/ATP translocase</fullName>
    </recommendedName>
    <alternativeName>
        <fullName evidence="14">ADP,ATP carrier protein</fullName>
    </alternativeName>
</protein>
<evidence type="ECO:0000256" key="13">
    <source>
        <dbReference type="RuleBase" id="RU000488"/>
    </source>
</evidence>
<organism evidence="15 16">
    <name type="scientific">Plectus sambesii</name>
    <dbReference type="NCBI Taxonomy" id="2011161"/>
    <lineage>
        <taxon>Eukaryota</taxon>
        <taxon>Metazoa</taxon>
        <taxon>Ecdysozoa</taxon>
        <taxon>Nematoda</taxon>
        <taxon>Chromadorea</taxon>
        <taxon>Plectida</taxon>
        <taxon>Plectina</taxon>
        <taxon>Plectoidea</taxon>
        <taxon>Plectidae</taxon>
        <taxon>Plectus</taxon>
    </lineage>
</organism>
<dbReference type="GO" id="GO:0005471">
    <property type="term" value="F:ATP:ADP antiporter activity"/>
    <property type="evidence" value="ECO:0007669"/>
    <property type="project" value="UniProtKB-UniRule"/>
</dbReference>
<evidence type="ECO:0000256" key="2">
    <source>
        <dbReference type="ARBA" id="ARBA00006375"/>
    </source>
</evidence>
<comment type="caution">
    <text evidence="14">Lacks conserved residue(s) required for the propagation of feature annotation.</text>
</comment>
<comment type="subunit">
    <text evidence="14">Monomer.</text>
</comment>
<evidence type="ECO:0000256" key="3">
    <source>
        <dbReference type="ARBA" id="ARBA00022448"/>
    </source>
</evidence>
<evidence type="ECO:0000313" key="15">
    <source>
        <dbReference type="Proteomes" id="UP000887566"/>
    </source>
</evidence>
<dbReference type="GO" id="GO:1901029">
    <property type="term" value="P:negative regulation of mitochondrial outer membrane permeabilization involved in apoptotic signaling pathway"/>
    <property type="evidence" value="ECO:0007669"/>
    <property type="project" value="TreeGrafter"/>
</dbReference>
<evidence type="ECO:0000256" key="6">
    <source>
        <dbReference type="ARBA" id="ARBA00022737"/>
    </source>
</evidence>
<evidence type="ECO:0000256" key="12">
    <source>
        <dbReference type="PROSITE-ProRule" id="PRU00282"/>
    </source>
</evidence>
<dbReference type="GO" id="GO:0005743">
    <property type="term" value="C:mitochondrial inner membrane"/>
    <property type="evidence" value="ECO:0007669"/>
    <property type="project" value="UniProtKB-SubCell"/>
</dbReference>
<comment type="function">
    <text evidence="14">Catalyzes the exchange of ADP and ATP across the membrane.</text>
</comment>
<evidence type="ECO:0000313" key="16">
    <source>
        <dbReference type="WBParaSite" id="PSAMB.scaffold2822size21079.g19257.t1"/>
    </source>
</evidence>
<dbReference type="WBParaSite" id="PSAMB.scaffold2822size21079.g19257.t1">
    <property type="protein sequence ID" value="PSAMB.scaffold2822size21079.g19257.t1"/>
    <property type="gene ID" value="PSAMB.scaffold2822size21079.g19257"/>
</dbReference>
<dbReference type="SUPFAM" id="SSF103506">
    <property type="entry name" value="Mitochondrial carrier"/>
    <property type="match status" value="1"/>
</dbReference>
<keyword evidence="5 12" id="KW-0812">Transmembrane</keyword>
<dbReference type="AlphaFoldDB" id="A0A914VZW5"/>
<dbReference type="PANTHER" id="PTHR45635">
    <property type="entry name" value="ADP,ATP CARRIER PROTEIN 1-RELATED-RELATED"/>
    <property type="match status" value="1"/>
</dbReference>
<sequence>MFFVYPLDFARTRLAADVGRSLNTREFRGLFDCVRKIVKHDGPLGLYRGFAISVQGIFVYRAAYFGLFDTAKAVVAGDKKLNFFASWGLAQMVTVTSGFLSYPWDTIRRRMMMQSGRPDPLYKSAIDCFKKILKTEGPFAFHKGAGTNVLCSVGGALVLALYDEIQKILHHK</sequence>
<dbReference type="GO" id="GO:0140021">
    <property type="term" value="P:mitochondrial ADP transmembrane transport"/>
    <property type="evidence" value="ECO:0007669"/>
    <property type="project" value="InterPro"/>
</dbReference>
<dbReference type="Gene3D" id="1.50.40.10">
    <property type="entry name" value="Mitochondrial carrier domain"/>
    <property type="match status" value="1"/>
</dbReference>
<dbReference type="PROSITE" id="PS50920">
    <property type="entry name" value="SOLCAR"/>
    <property type="match status" value="2"/>
</dbReference>
<keyword evidence="15" id="KW-1185">Reference proteome</keyword>
<dbReference type="InterPro" id="IPR023395">
    <property type="entry name" value="MCP_dom_sf"/>
</dbReference>
<comment type="subcellular location">
    <subcellularLocation>
        <location evidence="14">Membrane</location>
        <topology evidence="14">Multi-pass membrane protein</topology>
    </subcellularLocation>
    <subcellularLocation>
        <location evidence="1">Mitochondrion inner membrane</location>
        <topology evidence="1">Multi-pass membrane protein</topology>
    </subcellularLocation>
</comment>
<evidence type="ECO:0000256" key="8">
    <source>
        <dbReference type="ARBA" id="ARBA00022989"/>
    </source>
</evidence>